<sequence>MTDQSPAPLILVDGSSYLFRAFHGLPPLTNKDGHPTGAIKGVISMLRRMMADFPDSHMAVIFDAKGKTFRNDMYEEYKANRPPMPDDLRVQIQPIHEIIRAMGIPLLVIEGVEADDVIGTLCLQATEQGVDTIVSTGDKDMAQLVSAHVSLVNTMTNTTMNREGVIEKFGLAPEQIIDYLALMGDKVDNIPGVPGCGPKTAVKWLAEYQTLESLTDNAEQIKGKIGEKLRANLEQLPLSKALATIKCDVELDQGPKDLVLGDIDDEALLGFFNTFGFKSWAEELKNKGVKAADVAVSGAVSGADSEASNEAQEVVIPEVSETEYQTLLDEASLKSWVSLSAAKPIYAFYPVVSDDHYRAAHFIGLAISVEPGKAVYVPLTHDYVGAPEQLDPEKALEILAPLLKGESINQVAYNAKRVAHVLANYQQRFVGQIHDVMLQSYVLNSVESKHELSEIVSLHLNETLKNDEAILGKGKKRLAPSQLEIDAMAEFACAQVDMVLRAYQVLLAKLKQESQLDWVYQWIERKLSPVLTDVEANGVQLDQTELHNQSQYLAETLATIETQAYDLAGEEFNMNSPKQIGEILYEKLELPVKKKTPKGAPSTAEPVLQELAQEFPLPKLILEHRSLAKLKSTYTDALPELVRPETGRLHTTYQQAVAATGRLSSTDPNLQNIPIRTEEGRKVRKAFVARPGYKIMAADYSQVELRIMAHLSGDQGLVNAFKHDLDVHRATAAEVFHETLDEVTADQRRKAKAINFGLIYGMSAFGLAQQLDIPRGEAAEYVKRYFEKYPGVKEYMDQTRGEAEDKGYVETLFGRRLYLPGIRSSNQMVKQGALRTAINAPMQGTAADVIKMAMIDVHNWLREAKVDAKLVMQVHDELVLEVAEADVELVRDGVRFRMENAASLDVPLIVDVGVGDSWDEAH</sequence>
<dbReference type="SMART" id="SM00474">
    <property type="entry name" value="35EXOc"/>
    <property type="match status" value="1"/>
</dbReference>
<feature type="domain" description="5'-3' exonuclease" evidence="19">
    <location>
        <begin position="7"/>
        <end position="261"/>
    </location>
</feature>
<evidence type="ECO:0000259" key="19">
    <source>
        <dbReference type="SMART" id="SM00475"/>
    </source>
</evidence>
<organism evidence="21 22">
    <name type="scientific">Litoribrevibacter euphylliae</name>
    <dbReference type="NCBI Taxonomy" id="1834034"/>
    <lineage>
        <taxon>Bacteria</taxon>
        <taxon>Pseudomonadati</taxon>
        <taxon>Pseudomonadota</taxon>
        <taxon>Gammaproteobacteria</taxon>
        <taxon>Oceanospirillales</taxon>
        <taxon>Oceanospirillaceae</taxon>
        <taxon>Litoribrevibacter</taxon>
    </lineage>
</organism>
<dbReference type="CDD" id="cd09859">
    <property type="entry name" value="PIN_53EXO"/>
    <property type="match status" value="1"/>
</dbReference>
<accession>A0ABV7HJ14</accession>
<keyword evidence="10" id="KW-0378">Hydrolase</keyword>
<comment type="caution">
    <text evidence="21">The sequence shown here is derived from an EMBL/GenBank/DDBJ whole genome shotgun (WGS) entry which is preliminary data.</text>
</comment>
<dbReference type="SUPFAM" id="SSF56672">
    <property type="entry name" value="DNA/RNA polymerases"/>
    <property type="match status" value="1"/>
</dbReference>
<protein>
    <recommendedName>
        <fullName evidence="4 16">DNA polymerase I</fullName>
        <ecNumber evidence="3 16">2.7.7.7</ecNumber>
    </recommendedName>
</protein>
<dbReference type="InterPro" id="IPR036397">
    <property type="entry name" value="RNaseH_sf"/>
</dbReference>
<dbReference type="GO" id="GO:0003887">
    <property type="term" value="F:DNA-directed DNA polymerase activity"/>
    <property type="evidence" value="ECO:0007669"/>
    <property type="project" value="UniProtKB-EC"/>
</dbReference>
<evidence type="ECO:0000256" key="14">
    <source>
        <dbReference type="ARBA" id="ARBA00023204"/>
    </source>
</evidence>
<dbReference type="RefSeq" id="WP_386722560.1">
    <property type="nucleotide sequence ID" value="NZ_JBHRSZ010000007.1"/>
</dbReference>
<dbReference type="EC" id="2.7.7.7" evidence="3 16"/>
<comment type="catalytic activity">
    <reaction evidence="15 17">
        <text>DNA(n) + a 2'-deoxyribonucleoside 5'-triphosphate = DNA(n+1) + diphosphate</text>
        <dbReference type="Rhea" id="RHEA:22508"/>
        <dbReference type="Rhea" id="RHEA-COMP:17339"/>
        <dbReference type="Rhea" id="RHEA-COMP:17340"/>
        <dbReference type="ChEBI" id="CHEBI:33019"/>
        <dbReference type="ChEBI" id="CHEBI:61560"/>
        <dbReference type="ChEBI" id="CHEBI:173112"/>
        <dbReference type="EC" id="2.7.7.7"/>
    </reaction>
</comment>
<evidence type="ECO:0000256" key="12">
    <source>
        <dbReference type="ARBA" id="ARBA00022932"/>
    </source>
</evidence>
<reference evidence="22" key="1">
    <citation type="journal article" date="2019" name="Int. J. Syst. Evol. Microbiol.">
        <title>The Global Catalogue of Microorganisms (GCM) 10K type strain sequencing project: providing services to taxonomists for standard genome sequencing and annotation.</title>
        <authorList>
            <consortium name="The Broad Institute Genomics Platform"/>
            <consortium name="The Broad Institute Genome Sequencing Center for Infectious Disease"/>
            <person name="Wu L."/>
            <person name="Ma J."/>
        </authorList>
    </citation>
    <scope>NUCLEOTIDE SEQUENCE [LARGE SCALE GENOMIC DNA]</scope>
    <source>
        <strain evidence="22">KCTC 52438</strain>
    </source>
</reference>
<dbReference type="Proteomes" id="UP001595476">
    <property type="component" value="Unassembled WGS sequence"/>
</dbReference>
<dbReference type="InterPro" id="IPR029060">
    <property type="entry name" value="PIN-like_dom_sf"/>
</dbReference>
<dbReference type="InterPro" id="IPR020046">
    <property type="entry name" value="5-3_exonucl_a-hlix_arch_N"/>
</dbReference>
<evidence type="ECO:0000256" key="7">
    <source>
        <dbReference type="ARBA" id="ARBA00022705"/>
    </source>
</evidence>
<comment type="similarity">
    <text evidence="1 17">Belongs to the DNA polymerase type-A family.</text>
</comment>
<dbReference type="Gene3D" id="1.10.150.20">
    <property type="entry name" value="5' to 3' exonuclease, C-terminal subdomain"/>
    <property type="match status" value="2"/>
</dbReference>
<evidence type="ECO:0000256" key="9">
    <source>
        <dbReference type="ARBA" id="ARBA00022763"/>
    </source>
</evidence>
<dbReference type="InterPro" id="IPR012337">
    <property type="entry name" value="RNaseH-like_sf"/>
</dbReference>
<dbReference type="Gene3D" id="3.30.420.10">
    <property type="entry name" value="Ribonuclease H-like superfamily/Ribonuclease H"/>
    <property type="match status" value="1"/>
</dbReference>
<dbReference type="CDD" id="cd08637">
    <property type="entry name" value="DNA_pol_A_pol_I_C"/>
    <property type="match status" value="1"/>
</dbReference>
<gene>
    <name evidence="17 21" type="primary">polA</name>
    <name evidence="21" type="ORF">ACFOEK_16475</name>
</gene>
<evidence type="ECO:0000256" key="16">
    <source>
        <dbReference type="NCBIfam" id="TIGR00593"/>
    </source>
</evidence>
<proteinExistence type="inferred from homology"/>
<dbReference type="Gene3D" id="3.30.70.370">
    <property type="match status" value="1"/>
</dbReference>
<dbReference type="InterPro" id="IPR002421">
    <property type="entry name" value="5-3_exonuclease"/>
</dbReference>
<dbReference type="Gene3D" id="1.20.1060.10">
    <property type="entry name" value="Taq DNA Polymerase, Chain T, domain 4"/>
    <property type="match status" value="1"/>
</dbReference>
<dbReference type="InterPro" id="IPR020045">
    <property type="entry name" value="DNA_polI_H3TH"/>
</dbReference>
<evidence type="ECO:0000256" key="1">
    <source>
        <dbReference type="ARBA" id="ARBA00007705"/>
    </source>
</evidence>
<evidence type="ECO:0000256" key="13">
    <source>
        <dbReference type="ARBA" id="ARBA00023125"/>
    </source>
</evidence>
<dbReference type="InterPro" id="IPR001098">
    <property type="entry name" value="DNA-dir_DNA_pol_A_palm_dom"/>
</dbReference>
<feature type="domain" description="DNA-directed DNA polymerase family A palm" evidence="20">
    <location>
        <begin position="680"/>
        <end position="886"/>
    </location>
</feature>
<dbReference type="PANTHER" id="PTHR10133">
    <property type="entry name" value="DNA POLYMERASE I"/>
    <property type="match status" value="1"/>
</dbReference>
<dbReference type="CDD" id="cd09898">
    <property type="entry name" value="H3TH_53EXO"/>
    <property type="match status" value="1"/>
</dbReference>
<dbReference type="SMART" id="SM00482">
    <property type="entry name" value="POLAc"/>
    <property type="match status" value="1"/>
</dbReference>
<dbReference type="CDD" id="cd06139">
    <property type="entry name" value="DNA_polA_I_Ecoli_like_exo"/>
    <property type="match status" value="1"/>
</dbReference>
<dbReference type="Pfam" id="PF00476">
    <property type="entry name" value="DNA_pol_A"/>
    <property type="match status" value="1"/>
</dbReference>
<comment type="subunit">
    <text evidence="2">Single-chain monomer with multiple functions.</text>
</comment>
<dbReference type="NCBIfam" id="TIGR00593">
    <property type="entry name" value="pola"/>
    <property type="match status" value="1"/>
</dbReference>
<dbReference type="SMART" id="SM00475">
    <property type="entry name" value="53EXOc"/>
    <property type="match status" value="1"/>
</dbReference>
<evidence type="ECO:0000313" key="22">
    <source>
        <dbReference type="Proteomes" id="UP001595476"/>
    </source>
</evidence>
<keyword evidence="22" id="KW-1185">Reference proteome</keyword>
<evidence type="ECO:0000256" key="3">
    <source>
        <dbReference type="ARBA" id="ARBA00012417"/>
    </source>
</evidence>
<dbReference type="SMART" id="SM00279">
    <property type="entry name" value="HhH2"/>
    <property type="match status" value="1"/>
</dbReference>
<name>A0ABV7HJ14_9GAMM</name>
<keyword evidence="6 17" id="KW-0548">Nucleotidyltransferase</keyword>
<keyword evidence="7 17" id="KW-0235">DNA replication</keyword>
<dbReference type="InterPro" id="IPR054690">
    <property type="entry name" value="DNA_polI_exonuclease"/>
</dbReference>
<dbReference type="InterPro" id="IPR019760">
    <property type="entry name" value="DNA-dir_DNA_pol_A_CS"/>
</dbReference>
<feature type="domain" description="3'-5' exonuclease" evidence="18">
    <location>
        <begin position="324"/>
        <end position="511"/>
    </location>
</feature>
<dbReference type="Pfam" id="PF01367">
    <property type="entry name" value="5_3_exonuc"/>
    <property type="match status" value="1"/>
</dbReference>
<dbReference type="SUPFAM" id="SSF53098">
    <property type="entry name" value="Ribonuclease H-like"/>
    <property type="match status" value="1"/>
</dbReference>
<keyword evidence="13 17" id="KW-0238">DNA-binding</keyword>
<evidence type="ECO:0000259" key="18">
    <source>
        <dbReference type="SMART" id="SM00474"/>
    </source>
</evidence>
<evidence type="ECO:0000256" key="15">
    <source>
        <dbReference type="ARBA" id="ARBA00049244"/>
    </source>
</evidence>
<dbReference type="SUPFAM" id="SSF47807">
    <property type="entry name" value="5' to 3' exonuclease, C-terminal subdomain"/>
    <property type="match status" value="1"/>
</dbReference>
<keyword evidence="14 17" id="KW-0234">DNA repair</keyword>
<keyword evidence="12 17" id="KW-0239">DNA-directed DNA polymerase</keyword>
<dbReference type="SUPFAM" id="SSF88723">
    <property type="entry name" value="PIN domain-like"/>
    <property type="match status" value="1"/>
</dbReference>
<dbReference type="InterPro" id="IPR002298">
    <property type="entry name" value="DNA_polymerase_A"/>
</dbReference>
<dbReference type="Pfam" id="PF02739">
    <property type="entry name" value="5_3_exonuc_N"/>
    <property type="match status" value="1"/>
</dbReference>
<dbReference type="InterPro" id="IPR008918">
    <property type="entry name" value="HhH2"/>
</dbReference>
<dbReference type="InterPro" id="IPR018320">
    <property type="entry name" value="DNA_polymerase_1"/>
</dbReference>
<evidence type="ECO:0000256" key="17">
    <source>
        <dbReference type="RuleBase" id="RU004460"/>
    </source>
</evidence>
<evidence type="ECO:0000256" key="6">
    <source>
        <dbReference type="ARBA" id="ARBA00022695"/>
    </source>
</evidence>
<evidence type="ECO:0000256" key="8">
    <source>
        <dbReference type="ARBA" id="ARBA00022722"/>
    </source>
</evidence>
<evidence type="ECO:0000256" key="2">
    <source>
        <dbReference type="ARBA" id="ARBA00011541"/>
    </source>
</evidence>
<evidence type="ECO:0000256" key="10">
    <source>
        <dbReference type="ARBA" id="ARBA00022801"/>
    </source>
</evidence>
<dbReference type="EMBL" id="JBHRSZ010000007">
    <property type="protein sequence ID" value="MFC3152633.1"/>
    <property type="molecule type" value="Genomic_DNA"/>
</dbReference>
<dbReference type="Pfam" id="PF22619">
    <property type="entry name" value="DNA_polI_exo1"/>
    <property type="match status" value="1"/>
</dbReference>
<evidence type="ECO:0000259" key="20">
    <source>
        <dbReference type="SMART" id="SM00482"/>
    </source>
</evidence>
<dbReference type="InterPro" id="IPR002562">
    <property type="entry name" value="3'-5'_exonuclease_dom"/>
</dbReference>
<keyword evidence="8" id="KW-0540">Nuclease</keyword>
<dbReference type="PROSITE" id="PS00447">
    <property type="entry name" value="DNA_POLYMERASE_A"/>
    <property type="match status" value="1"/>
</dbReference>
<evidence type="ECO:0000313" key="21">
    <source>
        <dbReference type="EMBL" id="MFC3152633.1"/>
    </source>
</evidence>
<keyword evidence="5 17" id="KW-0808">Transferase</keyword>
<evidence type="ECO:0000256" key="5">
    <source>
        <dbReference type="ARBA" id="ARBA00022679"/>
    </source>
</evidence>
<dbReference type="NCBIfam" id="NF004397">
    <property type="entry name" value="PRK05755.1"/>
    <property type="match status" value="1"/>
</dbReference>
<evidence type="ECO:0000256" key="4">
    <source>
        <dbReference type="ARBA" id="ARBA00020311"/>
    </source>
</evidence>
<dbReference type="PRINTS" id="PR00868">
    <property type="entry name" value="DNAPOLI"/>
</dbReference>
<dbReference type="PANTHER" id="PTHR10133:SF27">
    <property type="entry name" value="DNA POLYMERASE NU"/>
    <property type="match status" value="1"/>
</dbReference>
<dbReference type="Gene3D" id="3.40.50.1010">
    <property type="entry name" value="5'-nuclease"/>
    <property type="match status" value="1"/>
</dbReference>
<dbReference type="InterPro" id="IPR043502">
    <property type="entry name" value="DNA/RNA_pol_sf"/>
</dbReference>
<dbReference type="InterPro" id="IPR036279">
    <property type="entry name" value="5-3_exonuclease_C_sf"/>
</dbReference>
<keyword evidence="9 17" id="KW-0227">DNA damage</keyword>
<keyword evidence="11" id="KW-0269">Exonuclease</keyword>
<evidence type="ECO:0000256" key="11">
    <source>
        <dbReference type="ARBA" id="ARBA00022839"/>
    </source>
</evidence>